<keyword evidence="13 14" id="KW-0472">Membrane</keyword>
<evidence type="ECO:0000256" key="12">
    <source>
        <dbReference type="ARBA" id="ARBA00023012"/>
    </source>
</evidence>
<evidence type="ECO:0000256" key="9">
    <source>
        <dbReference type="ARBA" id="ARBA00022777"/>
    </source>
</evidence>
<dbReference type="RefSeq" id="WP_128813011.1">
    <property type="nucleotide sequence ID" value="NZ_CP032094.1"/>
</dbReference>
<dbReference type="Gene3D" id="1.10.287.130">
    <property type="match status" value="1"/>
</dbReference>
<evidence type="ECO:0000256" key="3">
    <source>
        <dbReference type="ARBA" id="ARBA00012438"/>
    </source>
</evidence>
<evidence type="ECO:0000313" key="16">
    <source>
        <dbReference type="EMBL" id="AXY03113.1"/>
    </source>
</evidence>
<gene>
    <name evidence="16" type="ORF">D1115_19535</name>
</gene>
<dbReference type="SMART" id="SM00388">
    <property type="entry name" value="HisKA"/>
    <property type="match status" value="1"/>
</dbReference>
<proteinExistence type="predicted"/>
<keyword evidence="17" id="KW-1185">Reference proteome</keyword>
<evidence type="ECO:0000256" key="2">
    <source>
        <dbReference type="ARBA" id="ARBA00004651"/>
    </source>
</evidence>
<dbReference type="InterPro" id="IPR050398">
    <property type="entry name" value="HssS/ArlS-like"/>
</dbReference>
<keyword evidence="8" id="KW-0547">Nucleotide-binding</keyword>
<dbReference type="SUPFAM" id="SSF55874">
    <property type="entry name" value="ATPase domain of HSP90 chaperone/DNA topoisomerase II/histidine kinase"/>
    <property type="match status" value="1"/>
</dbReference>
<evidence type="ECO:0000256" key="7">
    <source>
        <dbReference type="ARBA" id="ARBA00022692"/>
    </source>
</evidence>
<dbReference type="GO" id="GO:0016301">
    <property type="term" value="F:kinase activity"/>
    <property type="evidence" value="ECO:0007669"/>
    <property type="project" value="UniProtKB-KW"/>
</dbReference>
<keyword evidence="4" id="KW-1003">Cell membrane</keyword>
<protein>
    <recommendedName>
        <fullName evidence="3">histidine kinase</fullName>
        <ecNumber evidence="3">2.7.13.3</ecNumber>
    </recommendedName>
</protein>
<name>A0ABN5PLB4_9VIBR</name>
<comment type="catalytic activity">
    <reaction evidence="1">
        <text>ATP + protein L-histidine = ADP + protein N-phospho-L-histidine.</text>
        <dbReference type="EC" id="2.7.13.3"/>
    </reaction>
</comment>
<keyword evidence="6" id="KW-0808">Transferase</keyword>
<evidence type="ECO:0000256" key="10">
    <source>
        <dbReference type="ARBA" id="ARBA00022840"/>
    </source>
</evidence>
<organism evidence="16 17">
    <name type="scientific">Vibrio alfacsensis</name>
    <dbReference type="NCBI Taxonomy" id="1074311"/>
    <lineage>
        <taxon>Bacteria</taxon>
        <taxon>Pseudomonadati</taxon>
        <taxon>Pseudomonadota</taxon>
        <taxon>Gammaproteobacteria</taxon>
        <taxon>Vibrionales</taxon>
        <taxon>Vibrionaceae</taxon>
        <taxon>Vibrio</taxon>
    </lineage>
</organism>
<dbReference type="PANTHER" id="PTHR45528">
    <property type="entry name" value="SENSOR HISTIDINE KINASE CPXA"/>
    <property type="match status" value="1"/>
</dbReference>
<dbReference type="InterPro" id="IPR036097">
    <property type="entry name" value="HisK_dim/P_sf"/>
</dbReference>
<dbReference type="InterPro" id="IPR003661">
    <property type="entry name" value="HisK_dim/P_dom"/>
</dbReference>
<dbReference type="PANTHER" id="PTHR45528:SF1">
    <property type="entry name" value="SENSOR HISTIDINE KINASE CPXA"/>
    <property type="match status" value="1"/>
</dbReference>
<reference evidence="16 17" key="1">
    <citation type="submission" date="2018-08" db="EMBL/GenBank/DDBJ databases">
        <title>Genomic taxonomy of the Vibrionaceae family.</title>
        <authorList>
            <person name="Gomez-Gil B."/>
            <person name="Tanaka M."/>
            <person name="Sawabe T."/>
            <person name="Enciso-Ibarra K."/>
        </authorList>
    </citation>
    <scope>NUCLEOTIDE SEQUENCE [LARGE SCALE GENOMIC DNA]</scope>
    <source>
        <strain evidence="16 17">CAIM 1831</strain>
    </source>
</reference>
<accession>A0ABN5PLB4</accession>
<feature type="domain" description="Signal transduction histidine kinase dimerisation/phosphoacceptor" evidence="15">
    <location>
        <begin position="220"/>
        <end position="286"/>
    </location>
</feature>
<evidence type="ECO:0000256" key="14">
    <source>
        <dbReference type="SAM" id="Phobius"/>
    </source>
</evidence>
<evidence type="ECO:0000256" key="1">
    <source>
        <dbReference type="ARBA" id="ARBA00000085"/>
    </source>
</evidence>
<evidence type="ECO:0000259" key="15">
    <source>
        <dbReference type="SMART" id="SM00388"/>
    </source>
</evidence>
<keyword evidence="10" id="KW-0067">ATP-binding</keyword>
<dbReference type="Proteomes" id="UP000262832">
    <property type="component" value="Chromosome II"/>
</dbReference>
<dbReference type="EMBL" id="CP032094">
    <property type="protein sequence ID" value="AXY03113.1"/>
    <property type="molecule type" value="Genomic_DNA"/>
</dbReference>
<evidence type="ECO:0000313" key="17">
    <source>
        <dbReference type="Proteomes" id="UP000262832"/>
    </source>
</evidence>
<dbReference type="EC" id="2.7.13.3" evidence="3"/>
<evidence type="ECO:0000256" key="4">
    <source>
        <dbReference type="ARBA" id="ARBA00022475"/>
    </source>
</evidence>
<sequence length="415" mass="47777">MDKVTDSKHDEYPSIYRKIRWGFGLMTFVMFTLFWSLIYVAENKLEILSLHHWLDTEAALYQENYKELGWDAPLPNVLEFDSYWSEAPTPSWMLSFKKPGFYEYLLGSEDKHFVVFDHPSGEGVMYIVFQDDSDDYLDEYESSLHQVTLVLGGMFLLIIMAYSIYMVRSLSRPLSQIEDKIGKMPPDQPVFQIDTKFSETRHIEQTLLSSKVDIAAFFRREQEFSRFASHELRTPIMVIQGSTDILAKVPDQPRVAQKAIARMQSACEDMRILTEAFLLLGKEKVEPQHYGEHALNHCLRHQLNELAPLFARQDSSYVLSEVQSGVVYAPESFVTIVINNLIKNAFSYSIGDIEIELNGTRLTIANRHDGNETYNAGYGCGLVIVQRICERMSWSFLLEDDGIKFTAIVDFTKQS</sequence>
<dbReference type="InterPro" id="IPR036890">
    <property type="entry name" value="HATPase_C_sf"/>
</dbReference>
<feature type="transmembrane region" description="Helical" evidence="14">
    <location>
        <begin position="21"/>
        <end position="41"/>
    </location>
</feature>
<evidence type="ECO:0000256" key="11">
    <source>
        <dbReference type="ARBA" id="ARBA00022989"/>
    </source>
</evidence>
<feature type="transmembrane region" description="Helical" evidence="14">
    <location>
        <begin position="144"/>
        <end position="165"/>
    </location>
</feature>
<evidence type="ECO:0000256" key="8">
    <source>
        <dbReference type="ARBA" id="ARBA00022741"/>
    </source>
</evidence>
<comment type="subcellular location">
    <subcellularLocation>
        <location evidence="2">Cell membrane</location>
        <topology evidence="2">Multi-pass membrane protein</topology>
    </subcellularLocation>
</comment>
<evidence type="ECO:0000256" key="6">
    <source>
        <dbReference type="ARBA" id="ARBA00022679"/>
    </source>
</evidence>
<keyword evidence="7 14" id="KW-0812">Transmembrane</keyword>
<evidence type="ECO:0000256" key="5">
    <source>
        <dbReference type="ARBA" id="ARBA00022553"/>
    </source>
</evidence>
<evidence type="ECO:0000256" key="13">
    <source>
        <dbReference type="ARBA" id="ARBA00023136"/>
    </source>
</evidence>
<keyword evidence="5" id="KW-0597">Phosphoprotein</keyword>
<keyword evidence="12" id="KW-0902">Two-component regulatory system</keyword>
<dbReference type="SUPFAM" id="SSF47384">
    <property type="entry name" value="Homodimeric domain of signal transducing histidine kinase"/>
    <property type="match status" value="1"/>
</dbReference>
<keyword evidence="11 14" id="KW-1133">Transmembrane helix</keyword>
<keyword evidence="9 16" id="KW-0418">Kinase</keyword>
<dbReference type="Pfam" id="PF00512">
    <property type="entry name" value="HisKA"/>
    <property type="match status" value="1"/>
</dbReference>
<dbReference type="CDD" id="cd00082">
    <property type="entry name" value="HisKA"/>
    <property type="match status" value="1"/>
</dbReference>